<dbReference type="GO" id="GO:0008270">
    <property type="term" value="F:zinc ion binding"/>
    <property type="evidence" value="ECO:0007669"/>
    <property type="project" value="UniProtKB-KW"/>
</dbReference>
<accession>A0A7S4QQN6</accession>
<evidence type="ECO:0000259" key="6">
    <source>
        <dbReference type="PROSITE" id="PS50089"/>
    </source>
</evidence>
<feature type="domain" description="RING-type" evidence="6">
    <location>
        <begin position="53"/>
        <end position="108"/>
    </location>
</feature>
<evidence type="ECO:0000313" key="8">
    <source>
        <dbReference type="EMBL" id="CAE4589300.1"/>
    </source>
</evidence>
<keyword evidence="1" id="KW-0479">Metal-binding</keyword>
<evidence type="ECO:0000259" key="7">
    <source>
        <dbReference type="PROSITE" id="PS50135"/>
    </source>
</evidence>
<dbReference type="PANTHER" id="PTHR15898:SF13">
    <property type="entry name" value="BIFUNCTIONAL APOPTOSIS REGULATOR"/>
    <property type="match status" value="1"/>
</dbReference>
<keyword evidence="5" id="KW-0472">Membrane</keyword>
<feature type="domain" description="ZZ-type" evidence="7">
    <location>
        <begin position="281"/>
        <end position="345"/>
    </location>
</feature>
<evidence type="ECO:0000256" key="5">
    <source>
        <dbReference type="SAM" id="Phobius"/>
    </source>
</evidence>
<dbReference type="PROSITE" id="PS00518">
    <property type="entry name" value="ZF_RING_1"/>
    <property type="match status" value="2"/>
</dbReference>
<evidence type="ECO:0000256" key="1">
    <source>
        <dbReference type="ARBA" id="ARBA00022723"/>
    </source>
</evidence>
<feature type="domain" description="RING-type" evidence="6">
    <location>
        <begin position="167"/>
        <end position="209"/>
    </location>
</feature>
<dbReference type="Gene3D" id="3.30.40.10">
    <property type="entry name" value="Zinc/RING finger domain, C3HC4 (zinc finger)"/>
    <property type="match status" value="2"/>
</dbReference>
<dbReference type="Gene3D" id="3.30.60.90">
    <property type="match status" value="1"/>
</dbReference>
<dbReference type="PROSITE" id="PS50135">
    <property type="entry name" value="ZF_ZZ_2"/>
    <property type="match status" value="1"/>
</dbReference>
<dbReference type="InterPro" id="IPR017907">
    <property type="entry name" value="Znf_RING_CS"/>
</dbReference>
<dbReference type="SMART" id="SM00291">
    <property type="entry name" value="ZnF_ZZ"/>
    <property type="match status" value="1"/>
</dbReference>
<dbReference type="AlphaFoldDB" id="A0A7S4QQN6"/>
<dbReference type="SUPFAM" id="SSF57850">
    <property type="entry name" value="RING/U-box"/>
    <property type="match status" value="3"/>
</dbReference>
<gene>
    <name evidence="8" type="ORF">DBRI00130_LOCUS5560</name>
</gene>
<proteinExistence type="predicted"/>
<keyword evidence="5" id="KW-1133">Transmembrane helix</keyword>
<dbReference type="Pfam" id="PF13923">
    <property type="entry name" value="zf-C3HC4_2"/>
    <property type="match status" value="1"/>
</dbReference>
<reference evidence="8" key="1">
    <citation type="submission" date="2021-01" db="EMBL/GenBank/DDBJ databases">
        <authorList>
            <person name="Corre E."/>
            <person name="Pelletier E."/>
            <person name="Niang G."/>
            <person name="Scheremetjew M."/>
            <person name="Finn R."/>
            <person name="Kale V."/>
            <person name="Holt S."/>
            <person name="Cochrane G."/>
            <person name="Meng A."/>
            <person name="Brown T."/>
            <person name="Cohen L."/>
        </authorList>
    </citation>
    <scope>NUCLEOTIDE SEQUENCE</scope>
    <source>
        <strain evidence="8">GSO104</strain>
    </source>
</reference>
<evidence type="ECO:0000256" key="2">
    <source>
        <dbReference type="ARBA" id="ARBA00022771"/>
    </source>
</evidence>
<organism evidence="8">
    <name type="scientific">Ditylum brightwellii</name>
    <dbReference type="NCBI Taxonomy" id="49249"/>
    <lineage>
        <taxon>Eukaryota</taxon>
        <taxon>Sar</taxon>
        <taxon>Stramenopiles</taxon>
        <taxon>Ochrophyta</taxon>
        <taxon>Bacillariophyta</taxon>
        <taxon>Mediophyceae</taxon>
        <taxon>Lithodesmiophycidae</taxon>
        <taxon>Lithodesmiales</taxon>
        <taxon>Lithodesmiaceae</taxon>
        <taxon>Ditylum</taxon>
    </lineage>
</organism>
<keyword evidence="3" id="KW-0862">Zinc</keyword>
<dbReference type="EMBL" id="HBNS01006874">
    <property type="protein sequence ID" value="CAE4589300.1"/>
    <property type="molecule type" value="Transcribed_RNA"/>
</dbReference>
<keyword evidence="5" id="KW-0812">Transmembrane</keyword>
<feature type="transmembrane region" description="Helical" evidence="5">
    <location>
        <begin position="367"/>
        <end position="387"/>
    </location>
</feature>
<sequence length="407" mass="46221">MVCNDIPNNTDTIRSDRIQAKRMTTIQKVNNQCSNHVTTASTHQEFDISNFTCPICLNLLYQPSVTTCGHVFCFSCIHRTMLNHIERYHHHEEEQQSSMIHANCPLCRQSCHQLSAPCQSLHRFLERVFPDEMKERMEEEEHLVDIPFQLPLSTANAISNVGTDLSCIRCKCLPHHPVIPPCGHLVCKSCIAVQHDGDFGNVHSCPECDTPVWNYKSLESCTLLSSIVTKLRLMLSHDGVNYEANDLINDDPSLQNVSTLVCLPCSTSSNNHQISINNIIHSTIKCEGCGLLPITNHAFTCVHCPHYNLCLHCYNRQVYTKSFGLFERYDDGHAHVMIRRRKPRSSSSSSSYQRNIAMDVNVSSKEYILIFLFQLIISFMGGGWQLMLDDDDVDDEDELEDDESIAM</sequence>
<keyword evidence="2 4" id="KW-0863">Zinc-finger</keyword>
<dbReference type="GO" id="GO:0061630">
    <property type="term" value="F:ubiquitin protein ligase activity"/>
    <property type="evidence" value="ECO:0007669"/>
    <property type="project" value="TreeGrafter"/>
</dbReference>
<evidence type="ECO:0000256" key="3">
    <source>
        <dbReference type="ARBA" id="ARBA00022833"/>
    </source>
</evidence>
<dbReference type="SMART" id="SM00184">
    <property type="entry name" value="RING"/>
    <property type="match status" value="2"/>
</dbReference>
<dbReference type="GO" id="GO:0043161">
    <property type="term" value="P:proteasome-mediated ubiquitin-dependent protein catabolic process"/>
    <property type="evidence" value="ECO:0007669"/>
    <property type="project" value="TreeGrafter"/>
</dbReference>
<dbReference type="PANTHER" id="PTHR15898">
    <property type="entry name" value="BIFUNCTIONAL APOPTOSIS REGULATOR"/>
    <property type="match status" value="1"/>
</dbReference>
<dbReference type="InterPro" id="IPR001841">
    <property type="entry name" value="Znf_RING"/>
</dbReference>
<name>A0A7S4QQN6_9STRA</name>
<dbReference type="InterPro" id="IPR000433">
    <property type="entry name" value="Znf_ZZ"/>
</dbReference>
<evidence type="ECO:0000256" key="4">
    <source>
        <dbReference type="PROSITE-ProRule" id="PRU00228"/>
    </source>
</evidence>
<dbReference type="InterPro" id="IPR043145">
    <property type="entry name" value="Znf_ZZ_sf"/>
</dbReference>
<evidence type="ECO:0008006" key="9">
    <source>
        <dbReference type="Google" id="ProtNLM"/>
    </source>
</evidence>
<protein>
    <recommendedName>
        <fullName evidence="9">RING-type domain-containing protein</fullName>
    </recommendedName>
</protein>
<dbReference type="Pfam" id="PF00569">
    <property type="entry name" value="ZZ"/>
    <property type="match status" value="1"/>
</dbReference>
<dbReference type="PROSITE" id="PS50089">
    <property type="entry name" value="ZF_RING_2"/>
    <property type="match status" value="2"/>
</dbReference>
<dbReference type="InterPro" id="IPR013083">
    <property type="entry name" value="Znf_RING/FYVE/PHD"/>
</dbReference>